<organism evidence="1 2">
    <name type="scientific">Kibdelosporangium philippinense</name>
    <dbReference type="NCBI Taxonomy" id="211113"/>
    <lineage>
        <taxon>Bacteria</taxon>
        <taxon>Bacillati</taxon>
        <taxon>Actinomycetota</taxon>
        <taxon>Actinomycetes</taxon>
        <taxon>Pseudonocardiales</taxon>
        <taxon>Pseudonocardiaceae</taxon>
        <taxon>Kibdelosporangium</taxon>
    </lineage>
</organism>
<dbReference type="RefSeq" id="WP_233730201.1">
    <property type="nucleotide sequence ID" value="NZ_JAJVCN010000003.1"/>
</dbReference>
<reference evidence="1 2" key="1">
    <citation type="submission" date="2021-12" db="EMBL/GenBank/DDBJ databases">
        <title>Genome sequence of Kibdelosporangium philippinense ATCC 49844.</title>
        <authorList>
            <person name="Fedorov E.A."/>
            <person name="Omeragic M."/>
            <person name="Shalygina K.F."/>
            <person name="Maclea K.S."/>
        </authorList>
    </citation>
    <scope>NUCLEOTIDE SEQUENCE [LARGE SCALE GENOMIC DNA]</scope>
    <source>
        <strain evidence="1 2">ATCC 49844</strain>
    </source>
</reference>
<sequence length="118" mass="12467">MARTAIAAEAINSQTTRTPTFTAAIADGHMTINDGSTFLRVRNTDASPKTVTVLIPSTLAGVVAANGGRQHTIPANTGDVTIGPFPPDYTQPSDGRIWWDYSAITGVTVAVLKVERNK</sequence>
<dbReference type="EMBL" id="JAJVCN010000003">
    <property type="protein sequence ID" value="MCE7008730.1"/>
    <property type="molecule type" value="Genomic_DNA"/>
</dbReference>
<dbReference type="Proteomes" id="UP001521150">
    <property type="component" value="Unassembled WGS sequence"/>
</dbReference>
<proteinExistence type="predicted"/>
<gene>
    <name evidence="1" type="ORF">LWC34_38855</name>
</gene>
<accession>A0ABS8ZLQ5</accession>
<protein>
    <submittedName>
        <fullName evidence="1">Uncharacterized protein</fullName>
    </submittedName>
</protein>
<keyword evidence="2" id="KW-1185">Reference proteome</keyword>
<comment type="caution">
    <text evidence="1">The sequence shown here is derived from an EMBL/GenBank/DDBJ whole genome shotgun (WGS) entry which is preliminary data.</text>
</comment>
<evidence type="ECO:0000313" key="1">
    <source>
        <dbReference type="EMBL" id="MCE7008730.1"/>
    </source>
</evidence>
<name>A0ABS8ZLQ5_9PSEU</name>
<evidence type="ECO:0000313" key="2">
    <source>
        <dbReference type="Proteomes" id="UP001521150"/>
    </source>
</evidence>